<protein>
    <recommendedName>
        <fullName evidence="3">BZIP domain-containing protein</fullName>
    </recommendedName>
</protein>
<dbReference type="Gene3D" id="1.20.5.170">
    <property type="match status" value="1"/>
</dbReference>
<dbReference type="SMART" id="SM00338">
    <property type="entry name" value="BRLZ"/>
    <property type="match status" value="1"/>
</dbReference>
<evidence type="ECO:0000256" key="2">
    <source>
        <dbReference type="SAM" id="MobiDB-lite"/>
    </source>
</evidence>
<dbReference type="PROSITE" id="PS00036">
    <property type="entry name" value="BZIP_BASIC"/>
    <property type="match status" value="1"/>
</dbReference>
<dbReference type="Pfam" id="PF00170">
    <property type="entry name" value="bZIP_1"/>
    <property type="match status" value="1"/>
</dbReference>
<dbReference type="CDD" id="cd14686">
    <property type="entry name" value="bZIP"/>
    <property type="match status" value="1"/>
</dbReference>
<accession>A0A7S3P497</accession>
<feature type="region of interest" description="Disordered" evidence="2">
    <location>
        <begin position="213"/>
        <end position="235"/>
    </location>
</feature>
<feature type="region of interest" description="Disordered" evidence="2">
    <location>
        <begin position="1"/>
        <end position="77"/>
    </location>
</feature>
<dbReference type="InterPro" id="IPR004827">
    <property type="entry name" value="bZIP"/>
</dbReference>
<dbReference type="GO" id="GO:0003700">
    <property type="term" value="F:DNA-binding transcription factor activity"/>
    <property type="evidence" value="ECO:0007669"/>
    <property type="project" value="InterPro"/>
</dbReference>
<dbReference type="EMBL" id="HBIM01004448">
    <property type="protein sequence ID" value="CAE0405842.1"/>
    <property type="molecule type" value="Transcribed_RNA"/>
</dbReference>
<feature type="compositionally biased region" description="Polar residues" evidence="2">
    <location>
        <begin position="22"/>
        <end position="37"/>
    </location>
</feature>
<dbReference type="AlphaFoldDB" id="A0A7S3P497"/>
<name>A0A7S3P497_9STRA</name>
<gene>
    <name evidence="4" type="ORF">ACOF00016_LOCUS3805</name>
</gene>
<dbReference type="InterPro" id="IPR046347">
    <property type="entry name" value="bZIP_sf"/>
</dbReference>
<reference evidence="4" key="1">
    <citation type="submission" date="2021-01" db="EMBL/GenBank/DDBJ databases">
        <authorList>
            <person name="Corre E."/>
            <person name="Pelletier E."/>
            <person name="Niang G."/>
            <person name="Scheremetjew M."/>
            <person name="Finn R."/>
            <person name="Kale V."/>
            <person name="Holt S."/>
            <person name="Cochrane G."/>
            <person name="Meng A."/>
            <person name="Brown T."/>
            <person name="Cohen L."/>
        </authorList>
    </citation>
    <scope>NUCLEOTIDE SEQUENCE</scope>
    <source>
        <strain evidence="4">CCMP127</strain>
    </source>
</reference>
<organism evidence="4">
    <name type="scientific">Amphora coffeiformis</name>
    <dbReference type="NCBI Taxonomy" id="265554"/>
    <lineage>
        <taxon>Eukaryota</taxon>
        <taxon>Sar</taxon>
        <taxon>Stramenopiles</taxon>
        <taxon>Ochrophyta</taxon>
        <taxon>Bacillariophyta</taxon>
        <taxon>Bacillariophyceae</taxon>
        <taxon>Bacillariophycidae</taxon>
        <taxon>Thalassiophysales</taxon>
        <taxon>Catenulaceae</taxon>
        <taxon>Amphora</taxon>
    </lineage>
</organism>
<dbReference type="SUPFAM" id="SSF57959">
    <property type="entry name" value="Leucine zipper domain"/>
    <property type="match status" value="1"/>
</dbReference>
<evidence type="ECO:0000259" key="3">
    <source>
        <dbReference type="PROSITE" id="PS50217"/>
    </source>
</evidence>
<evidence type="ECO:0000256" key="1">
    <source>
        <dbReference type="SAM" id="Coils"/>
    </source>
</evidence>
<dbReference type="PROSITE" id="PS50217">
    <property type="entry name" value="BZIP"/>
    <property type="match status" value="1"/>
</dbReference>
<proteinExistence type="predicted"/>
<evidence type="ECO:0000313" key="4">
    <source>
        <dbReference type="EMBL" id="CAE0405842.1"/>
    </source>
</evidence>
<sequence length="235" mass="25430">MKGADEIRSTKSLVSSEGDGAQSGNNSDRSDLGSSPADTRHDEKAPSSGKKRKAQTTNQDGKDDRRAANRLSAFQSRQRRKMIIEDLQTTVAEQSKNNADQAKQIAELKRQIQAARRENELLRGQVGSAATSMHPAAAPLLGGLRLFAPNHPLAMSQPQHTGIQEQQQQQNQFLQNTMLQNALLMSAAQAQLGGRQNGAFNLLNELGAMVGQTSNTNVGQDPQNVFSANQQKTGM</sequence>
<feature type="coiled-coil region" evidence="1">
    <location>
        <begin position="84"/>
        <end position="125"/>
    </location>
</feature>
<keyword evidence="1" id="KW-0175">Coiled coil</keyword>
<feature type="domain" description="BZIP" evidence="3">
    <location>
        <begin position="59"/>
        <end position="122"/>
    </location>
</feature>